<protein>
    <submittedName>
        <fullName evidence="1">Uncharacterized protein</fullName>
    </submittedName>
</protein>
<dbReference type="KEGG" id="tot:TOT_010000880"/>
<dbReference type="EMBL" id="AP011946">
    <property type="protein sequence ID" value="BAM39424.1"/>
    <property type="molecule type" value="Genomic_DNA"/>
</dbReference>
<dbReference type="VEuPathDB" id="PiroplasmaDB:TOT_010000880"/>
<keyword evidence="2" id="KW-1185">Reference proteome</keyword>
<dbReference type="AlphaFoldDB" id="J4DNR6"/>
<name>J4DNR6_THEOR</name>
<proteinExistence type="predicted"/>
<reference evidence="1 2" key="1">
    <citation type="journal article" date="2012" name="MBio">
        <title>Comparative genome analysis of three eukaryotic parasites with differing abilities to transform leukocytes reveals key mediators of Theileria-induced leukocyte transformation.</title>
        <authorList>
            <person name="Hayashida K."/>
            <person name="Hara Y."/>
            <person name="Abe T."/>
            <person name="Yamasaki C."/>
            <person name="Toyoda A."/>
            <person name="Kosuge T."/>
            <person name="Suzuki Y."/>
            <person name="Sato Y."/>
            <person name="Kawashima S."/>
            <person name="Katayama T."/>
            <person name="Wakaguri H."/>
            <person name="Inoue N."/>
            <person name="Homma K."/>
            <person name="Tada-Umezaki M."/>
            <person name="Yagi Y."/>
            <person name="Fujii Y."/>
            <person name="Habara T."/>
            <person name="Kanehisa M."/>
            <person name="Watanabe H."/>
            <person name="Ito K."/>
            <person name="Gojobori T."/>
            <person name="Sugawara H."/>
            <person name="Imanishi T."/>
            <person name="Weir W."/>
            <person name="Gardner M."/>
            <person name="Pain A."/>
            <person name="Shiels B."/>
            <person name="Hattori M."/>
            <person name="Nene V."/>
            <person name="Sugimoto C."/>
        </authorList>
    </citation>
    <scope>NUCLEOTIDE SEQUENCE [LARGE SCALE GENOMIC DNA]</scope>
    <source>
        <strain evidence="1 2">Shintoku</strain>
    </source>
</reference>
<dbReference type="GeneID" id="20713739"/>
<sequence>MVATIHFNSPFYSNSSLTCSTFHLFISVYSGTNDGTLPTSNTATTNTINTTNRDYCYHNQF</sequence>
<organism evidence="1 2">
    <name type="scientific">Theileria orientalis strain Shintoku</name>
    <dbReference type="NCBI Taxonomy" id="869250"/>
    <lineage>
        <taxon>Eukaryota</taxon>
        <taxon>Sar</taxon>
        <taxon>Alveolata</taxon>
        <taxon>Apicomplexa</taxon>
        <taxon>Aconoidasida</taxon>
        <taxon>Piroplasmida</taxon>
        <taxon>Theileriidae</taxon>
        <taxon>Theileria</taxon>
    </lineage>
</organism>
<accession>J4DNR6</accession>
<gene>
    <name evidence="1" type="ORF">TOT_010000880</name>
</gene>
<evidence type="ECO:0000313" key="1">
    <source>
        <dbReference type="EMBL" id="BAM39424.1"/>
    </source>
</evidence>
<evidence type="ECO:0000313" key="2">
    <source>
        <dbReference type="Proteomes" id="UP000003786"/>
    </source>
</evidence>
<dbReference type="Proteomes" id="UP000003786">
    <property type="component" value="Chromosome 1"/>
</dbReference>
<dbReference type="RefSeq" id="XP_009689725.1">
    <property type="nucleotide sequence ID" value="XM_009691430.1"/>
</dbReference>